<evidence type="ECO:0000259" key="3">
    <source>
        <dbReference type="Pfam" id="PF01648"/>
    </source>
</evidence>
<sequence length="232" mass="25608">MFFVYRPFPPCTSQKPILAAVGKADDLSEHAVFPCPEEWAAVRRMQSYTRRREWIASRAVLRILTALTTACDHPLDAKIIKNCYGRPTVRLVKQGVWVDVACSISHKEGWVAVCLAEDGVTAVGIDIETVSERPVRLAGAFSHEKDCAAGIEDARRKYTLLWSCKEAASKVLGLGLLVDYKKIVAVVDDAGRIHIDFNGEVEMEGTAMHLDDAVVVCCRSCRPLTNRNGFSA</sequence>
<gene>
    <name evidence="4" type="ORF">TRIP_B50261</name>
</gene>
<evidence type="ECO:0000313" key="4">
    <source>
        <dbReference type="EMBL" id="VBB47349.1"/>
    </source>
</evidence>
<dbReference type="Pfam" id="PF01648">
    <property type="entry name" value="ACPS"/>
    <property type="match status" value="1"/>
</dbReference>
<dbReference type="Gene3D" id="3.90.470.20">
    <property type="entry name" value="4'-phosphopantetheinyl transferase domain"/>
    <property type="match status" value="2"/>
</dbReference>
<evidence type="ECO:0000256" key="2">
    <source>
        <dbReference type="ARBA" id="ARBA00022679"/>
    </source>
</evidence>
<dbReference type="GO" id="GO:0005829">
    <property type="term" value="C:cytosol"/>
    <property type="evidence" value="ECO:0007669"/>
    <property type="project" value="TreeGrafter"/>
</dbReference>
<dbReference type="PANTHER" id="PTHR12215:SF10">
    <property type="entry name" value="L-AMINOADIPATE-SEMIALDEHYDE DEHYDROGENASE-PHOSPHOPANTETHEINYL TRANSFERASE"/>
    <property type="match status" value="1"/>
</dbReference>
<keyword evidence="2" id="KW-0808">Transferase</keyword>
<dbReference type="InterPro" id="IPR037143">
    <property type="entry name" value="4-PPantetheinyl_Trfase_dom_sf"/>
</dbReference>
<feature type="domain" description="4'-phosphopantetheinyl transferase" evidence="3">
    <location>
        <begin position="122"/>
        <end position="203"/>
    </location>
</feature>
<protein>
    <recommendedName>
        <fullName evidence="3">4'-phosphopantetheinyl transferase domain-containing protein</fullName>
    </recommendedName>
</protein>
<dbReference type="GO" id="GO:0000287">
    <property type="term" value="F:magnesium ion binding"/>
    <property type="evidence" value="ECO:0007669"/>
    <property type="project" value="InterPro"/>
</dbReference>
<dbReference type="EMBL" id="UPXX01000032">
    <property type="protein sequence ID" value="VBB47349.1"/>
    <property type="molecule type" value="Genomic_DNA"/>
</dbReference>
<comment type="similarity">
    <text evidence="1">Belongs to the P-Pant transferase superfamily. Gsp/Sfp/HetI/AcpT family.</text>
</comment>
<organism evidence="4">
    <name type="scientific">Uncultured Desulfatiglans sp</name>
    <dbReference type="NCBI Taxonomy" id="1748965"/>
    <lineage>
        <taxon>Bacteria</taxon>
        <taxon>Pseudomonadati</taxon>
        <taxon>Thermodesulfobacteriota</taxon>
        <taxon>Desulfobacteria</taxon>
        <taxon>Desulfatiglandales</taxon>
        <taxon>Desulfatiglandaceae</taxon>
        <taxon>Desulfatiglans</taxon>
        <taxon>environmental samples</taxon>
    </lineage>
</organism>
<proteinExistence type="inferred from homology"/>
<dbReference type="GO" id="GO:0019878">
    <property type="term" value="P:lysine biosynthetic process via aminoadipic acid"/>
    <property type="evidence" value="ECO:0007669"/>
    <property type="project" value="TreeGrafter"/>
</dbReference>
<evidence type="ECO:0000256" key="1">
    <source>
        <dbReference type="ARBA" id="ARBA00010990"/>
    </source>
</evidence>
<dbReference type="InterPro" id="IPR008278">
    <property type="entry name" value="4-PPantetheinyl_Trfase_dom"/>
</dbReference>
<dbReference type="SUPFAM" id="SSF56214">
    <property type="entry name" value="4'-phosphopantetheinyl transferase"/>
    <property type="match status" value="2"/>
</dbReference>
<dbReference type="AlphaFoldDB" id="A0A653AH47"/>
<accession>A0A653AH47</accession>
<name>A0A653AH47_UNCDX</name>
<reference evidence="4" key="1">
    <citation type="submission" date="2018-07" db="EMBL/GenBank/DDBJ databases">
        <authorList>
            <consortium name="Genoscope - CEA"/>
            <person name="William W."/>
        </authorList>
    </citation>
    <scope>NUCLEOTIDE SEQUENCE</scope>
    <source>
        <strain evidence="4">IK1</strain>
    </source>
</reference>
<dbReference type="GO" id="GO:0008897">
    <property type="term" value="F:holo-[acyl-carrier-protein] synthase activity"/>
    <property type="evidence" value="ECO:0007669"/>
    <property type="project" value="InterPro"/>
</dbReference>
<dbReference type="InterPro" id="IPR050559">
    <property type="entry name" value="P-Pant_transferase_sf"/>
</dbReference>
<dbReference type="PANTHER" id="PTHR12215">
    <property type="entry name" value="PHOSPHOPANTETHEINE TRANSFERASE"/>
    <property type="match status" value="1"/>
</dbReference>